<evidence type="ECO:0000313" key="3">
    <source>
        <dbReference type="Proteomes" id="UP000008237"/>
    </source>
</evidence>
<dbReference type="Proteomes" id="UP000008237">
    <property type="component" value="Unassembled WGS sequence"/>
</dbReference>
<accession>E2BIX0</accession>
<dbReference type="EMBL" id="GL448541">
    <property type="protein sequence ID" value="EFN84358.1"/>
    <property type="molecule type" value="Genomic_DNA"/>
</dbReference>
<reference evidence="2 3" key="1">
    <citation type="journal article" date="2010" name="Science">
        <title>Genomic comparison of the ants Camponotus floridanus and Harpegnathos saltator.</title>
        <authorList>
            <person name="Bonasio R."/>
            <person name="Zhang G."/>
            <person name="Ye C."/>
            <person name="Mutti N.S."/>
            <person name="Fang X."/>
            <person name="Qin N."/>
            <person name="Donahue G."/>
            <person name="Yang P."/>
            <person name="Li Q."/>
            <person name="Li C."/>
            <person name="Zhang P."/>
            <person name="Huang Z."/>
            <person name="Berger S.L."/>
            <person name="Reinberg D."/>
            <person name="Wang J."/>
            <person name="Liebig J."/>
        </authorList>
    </citation>
    <scope>NUCLEOTIDE SEQUENCE [LARGE SCALE GENOMIC DNA]</scope>
    <source>
        <strain evidence="2 3">R22 G/1</strain>
    </source>
</reference>
<feature type="compositionally biased region" description="Polar residues" evidence="1">
    <location>
        <begin position="27"/>
        <end position="37"/>
    </location>
</feature>
<keyword evidence="3" id="KW-1185">Reference proteome</keyword>
<proteinExistence type="predicted"/>
<name>E2BIX0_HARSA</name>
<gene>
    <name evidence="2" type="ORF">EAI_04809</name>
</gene>
<sequence length="98" mass="10217">MEAWLGPSSTPPHPLSNKGSAERGWVSSPSSKSNQKANPAGQPAGDRAPDSFCGRGCGIWAWGIPSMSPGAGVSAREYGSNYPDSPIMVRKVDTPQGF</sequence>
<dbReference type="InParanoid" id="E2BIX0"/>
<evidence type="ECO:0000313" key="2">
    <source>
        <dbReference type="EMBL" id="EFN84358.1"/>
    </source>
</evidence>
<organism evidence="3">
    <name type="scientific">Harpegnathos saltator</name>
    <name type="common">Jerdon's jumping ant</name>
    <dbReference type="NCBI Taxonomy" id="610380"/>
    <lineage>
        <taxon>Eukaryota</taxon>
        <taxon>Metazoa</taxon>
        <taxon>Ecdysozoa</taxon>
        <taxon>Arthropoda</taxon>
        <taxon>Hexapoda</taxon>
        <taxon>Insecta</taxon>
        <taxon>Pterygota</taxon>
        <taxon>Neoptera</taxon>
        <taxon>Endopterygota</taxon>
        <taxon>Hymenoptera</taxon>
        <taxon>Apocrita</taxon>
        <taxon>Aculeata</taxon>
        <taxon>Formicoidea</taxon>
        <taxon>Formicidae</taxon>
        <taxon>Ponerinae</taxon>
        <taxon>Ponerini</taxon>
        <taxon>Harpegnathos</taxon>
    </lineage>
</organism>
<dbReference type="AlphaFoldDB" id="E2BIX0"/>
<feature type="region of interest" description="Disordered" evidence="1">
    <location>
        <begin position="1"/>
        <end position="50"/>
    </location>
</feature>
<evidence type="ECO:0000256" key="1">
    <source>
        <dbReference type="SAM" id="MobiDB-lite"/>
    </source>
</evidence>
<protein>
    <submittedName>
        <fullName evidence="2">Uncharacterized protein</fullName>
    </submittedName>
</protein>